<dbReference type="GO" id="GO:0043565">
    <property type="term" value="F:sequence-specific DNA binding"/>
    <property type="evidence" value="ECO:0007669"/>
    <property type="project" value="InterPro"/>
</dbReference>
<evidence type="ECO:0000313" key="3">
    <source>
        <dbReference type="Proteomes" id="UP000278398"/>
    </source>
</evidence>
<dbReference type="InterPro" id="IPR002197">
    <property type="entry name" value="HTH_Fis"/>
</dbReference>
<accession>A0A3S0ARL1</accession>
<reference evidence="2 3" key="1">
    <citation type="submission" date="2018-12" db="EMBL/GenBank/DDBJ databases">
        <title>Mesorhizobium carbonis sp. nov., isolated from coal mine water.</title>
        <authorList>
            <person name="Xin W."/>
            <person name="Xu Z."/>
            <person name="Xiang F."/>
            <person name="Zhang J."/>
            <person name="Xi L."/>
            <person name="Liu J."/>
        </authorList>
    </citation>
    <scope>NUCLEOTIDE SEQUENCE [LARGE SCALE GENOMIC DNA]</scope>
    <source>
        <strain evidence="2 3">B2.3</strain>
    </source>
</reference>
<evidence type="ECO:0000259" key="1">
    <source>
        <dbReference type="Pfam" id="PF02954"/>
    </source>
</evidence>
<dbReference type="Pfam" id="PF02954">
    <property type="entry name" value="HTH_8"/>
    <property type="match status" value="1"/>
</dbReference>
<keyword evidence="3" id="KW-1185">Reference proteome</keyword>
<feature type="domain" description="DNA binding HTH" evidence="1">
    <location>
        <begin position="60"/>
        <end position="79"/>
    </location>
</feature>
<dbReference type="OrthoDB" id="9157441at2"/>
<protein>
    <recommendedName>
        <fullName evidence="1">DNA binding HTH domain-containing protein</fullName>
    </recommendedName>
</protein>
<dbReference type="EMBL" id="RWKW01000055">
    <property type="protein sequence ID" value="RST85440.1"/>
    <property type="molecule type" value="Genomic_DNA"/>
</dbReference>
<dbReference type="AlphaFoldDB" id="A0A3S0ARL1"/>
<gene>
    <name evidence="2" type="ORF">EJC49_15205</name>
</gene>
<sequence>MLFPRFLMASKRGYRMLRIRRCFIAGAAGHRGSFWLPSLRRRPHRSRAPSDRTRWIRPVIKAAELLGVARTTLWEKMTELGSRIDSVFTRALEVAPFCMTARSLQLRAHPILPRSTIATLVATNVSSSYLLTAACPR</sequence>
<name>A0A3S0ARL1_9HYPH</name>
<comment type="caution">
    <text evidence="2">The sequence shown here is derived from an EMBL/GenBank/DDBJ whole genome shotgun (WGS) entry which is preliminary data.</text>
</comment>
<organism evidence="2 3">
    <name type="scientific">Aquibium carbonis</name>
    <dbReference type="NCBI Taxonomy" id="2495581"/>
    <lineage>
        <taxon>Bacteria</taxon>
        <taxon>Pseudomonadati</taxon>
        <taxon>Pseudomonadota</taxon>
        <taxon>Alphaproteobacteria</taxon>
        <taxon>Hyphomicrobiales</taxon>
        <taxon>Phyllobacteriaceae</taxon>
        <taxon>Aquibium</taxon>
    </lineage>
</organism>
<proteinExistence type="predicted"/>
<dbReference type="Proteomes" id="UP000278398">
    <property type="component" value="Unassembled WGS sequence"/>
</dbReference>
<evidence type="ECO:0000313" key="2">
    <source>
        <dbReference type="EMBL" id="RST85440.1"/>
    </source>
</evidence>